<evidence type="ECO:0000256" key="4">
    <source>
        <dbReference type="RuleBase" id="RU367098"/>
    </source>
</evidence>
<dbReference type="Proteomes" id="UP000070501">
    <property type="component" value="Unassembled WGS sequence"/>
</dbReference>
<dbReference type="GO" id="GO:0005739">
    <property type="term" value="C:mitochondrion"/>
    <property type="evidence" value="ECO:0007669"/>
    <property type="project" value="TreeGrafter"/>
</dbReference>
<dbReference type="OrthoDB" id="3558022at2759"/>
<dbReference type="PANTHER" id="PTHR39136">
    <property type="entry name" value="ALTERED INHERITANCE OF MITOCHONDRIA PROTEIN 11"/>
    <property type="match status" value="1"/>
</dbReference>
<keyword evidence="3 4" id="KW-0472">Membrane</keyword>
<dbReference type="PANTHER" id="PTHR39136:SF1">
    <property type="entry name" value="ALTERED INHERITANCE OF MITOCHONDRIA PROTEIN 11"/>
    <property type="match status" value="1"/>
</dbReference>
<feature type="compositionally biased region" description="Polar residues" evidence="5">
    <location>
        <begin position="190"/>
        <end position="201"/>
    </location>
</feature>
<keyword evidence="1 4" id="KW-0812">Transmembrane</keyword>
<accession>A0A136J9C8</accession>
<keyword evidence="7" id="KW-1185">Reference proteome</keyword>
<feature type="region of interest" description="Disordered" evidence="5">
    <location>
        <begin position="1"/>
        <end position="41"/>
    </location>
</feature>
<sequence length="201" mass="21629">MWSFGTTMTMADDKRPGNAPAATSSPATTPPPQSAIVDSPNTAVAQLPPRTKSPLFSQRSMSQFGLFAAGASFMALSTIITRRAVARKVRITTPQFYNQSNRPVSKIDSDGSFIAVEALGLATLNVIGFGIMLTGGIAWGFDISGIDDLRDMARRSYGPAGGKTDEEAEREVEEWVAKVLLRKDQKDQPTDSTETQPKSKS</sequence>
<keyword evidence="2 4" id="KW-1133">Transmembrane helix</keyword>
<dbReference type="InterPro" id="IPR038814">
    <property type="entry name" value="AIM11"/>
</dbReference>
<evidence type="ECO:0000313" key="7">
    <source>
        <dbReference type="Proteomes" id="UP000070501"/>
    </source>
</evidence>
<evidence type="ECO:0000256" key="1">
    <source>
        <dbReference type="ARBA" id="ARBA00022692"/>
    </source>
</evidence>
<feature type="transmembrane region" description="Helical" evidence="4">
    <location>
        <begin position="61"/>
        <end position="80"/>
    </location>
</feature>
<organism evidence="6 7">
    <name type="scientific">Microdochium bolleyi</name>
    <dbReference type="NCBI Taxonomy" id="196109"/>
    <lineage>
        <taxon>Eukaryota</taxon>
        <taxon>Fungi</taxon>
        <taxon>Dikarya</taxon>
        <taxon>Ascomycota</taxon>
        <taxon>Pezizomycotina</taxon>
        <taxon>Sordariomycetes</taxon>
        <taxon>Xylariomycetidae</taxon>
        <taxon>Xylariales</taxon>
        <taxon>Microdochiaceae</taxon>
        <taxon>Microdochium</taxon>
    </lineage>
</organism>
<feature type="region of interest" description="Disordered" evidence="5">
    <location>
        <begin position="182"/>
        <end position="201"/>
    </location>
</feature>
<comment type="similarity">
    <text evidence="4">Belongs to the AIM11 family.</text>
</comment>
<gene>
    <name evidence="4" type="primary">AIM11</name>
    <name evidence="6" type="ORF">Micbo1qcDRAFT_158643</name>
</gene>
<evidence type="ECO:0000313" key="6">
    <source>
        <dbReference type="EMBL" id="KXJ93771.1"/>
    </source>
</evidence>
<comment type="subcellular location">
    <subcellularLocation>
        <location evidence="4">Membrane</location>
        <topology evidence="4">Multi-pass membrane protein</topology>
    </subcellularLocation>
</comment>
<reference evidence="7" key="1">
    <citation type="submission" date="2016-02" db="EMBL/GenBank/DDBJ databases">
        <title>Draft genome sequence of Microdochium bolleyi, a fungal endophyte of beachgrass.</title>
        <authorList>
            <consortium name="DOE Joint Genome Institute"/>
            <person name="David A.S."/>
            <person name="May G."/>
            <person name="Haridas S."/>
            <person name="Lim J."/>
            <person name="Wang M."/>
            <person name="Labutti K."/>
            <person name="Lipzen A."/>
            <person name="Barry K."/>
            <person name="Grigoriev I.V."/>
        </authorList>
    </citation>
    <scope>NUCLEOTIDE SEQUENCE [LARGE SCALE GENOMIC DNA]</scope>
    <source>
        <strain evidence="7">J235TASD1</strain>
    </source>
</reference>
<protein>
    <recommendedName>
        <fullName evidence="4">Altered inheritance of mitochondria protein 11</fullName>
    </recommendedName>
</protein>
<dbReference type="EMBL" id="KQ964247">
    <property type="protein sequence ID" value="KXJ93771.1"/>
    <property type="molecule type" value="Genomic_DNA"/>
</dbReference>
<dbReference type="STRING" id="196109.A0A136J9C8"/>
<evidence type="ECO:0000256" key="3">
    <source>
        <dbReference type="ARBA" id="ARBA00023136"/>
    </source>
</evidence>
<evidence type="ECO:0000256" key="2">
    <source>
        <dbReference type="ARBA" id="ARBA00022989"/>
    </source>
</evidence>
<dbReference type="GO" id="GO:0016020">
    <property type="term" value="C:membrane"/>
    <property type="evidence" value="ECO:0007669"/>
    <property type="project" value="UniProtKB-SubCell"/>
</dbReference>
<dbReference type="InParanoid" id="A0A136J9C8"/>
<proteinExistence type="inferred from homology"/>
<name>A0A136J9C8_9PEZI</name>
<dbReference type="AlphaFoldDB" id="A0A136J9C8"/>
<evidence type="ECO:0000256" key="5">
    <source>
        <dbReference type="SAM" id="MobiDB-lite"/>
    </source>
</evidence>